<gene>
    <name evidence="1" type="ORF">SDC9_37087</name>
</gene>
<name>A0A644VI70_9ZZZZ</name>
<protein>
    <submittedName>
        <fullName evidence="1">Uncharacterized protein</fullName>
    </submittedName>
</protein>
<dbReference type="EMBL" id="VSSQ01000318">
    <property type="protein sequence ID" value="MPL91028.1"/>
    <property type="molecule type" value="Genomic_DNA"/>
</dbReference>
<comment type="caution">
    <text evidence="1">The sequence shown here is derived from an EMBL/GenBank/DDBJ whole genome shotgun (WGS) entry which is preliminary data.</text>
</comment>
<dbReference type="AlphaFoldDB" id="A0A644VI70"/>
<sequence>MKTKLSILLFFAACSLMAFSQNYDNSDSDKFYLKFGPKFGLNLNADLNNMPNMNQLAAQGNYQLGGFLQMGRKLYLQPEFHYAVQKSQGDNEEVITDEFYKIPVHIGLKFFDIGLLSLHISGGAMYTHNTKENFSFSVDKLEYQLGAGVDIFDFITTDIRYTLRKGRTLAEQISDFQENGGIINLTVGLKL</sequence>
<proteinExistence type="predicted"/>
<reference evidence="1" key="1">
    <citation type="submission" date="2019-08" db="EMBL/GenBank/DDBJ databases">
        <authorList>
            <person name="Kucharzyk K."/>
            <person name="Murdoch R.W."/>
            <person name="Higgins S."/>
            <person name="Loffler F."/>
        </authorList>
    </citation>
    <scope>NUCLEOTIDE SEQUENCE</scope>
</reference>
<organism evidence="1">
    <name type="scientific">bioreactor metagenome</name>
    <dbReference type="NCBI Taxonomy" id="1076179"/>
    <lineage>
        <taxon>unclassified sequences</taxon>
        <taxon>metagenomes</taxon>
        <taxon>ecological metagenomes</taxon>
    </lineage>
</organism>
<evidence type="ECO:0000313" key="1">
    <source>
        <dbReference type="EMBL" id="MPL91028.1"/>
    </source>
</evidence>
<accession>A0A644VI70</accession>